<gene>
    <name evidence="1" type="ORF">K4L44_05275</name>
</gene>
<evidence type="ECO:0000313" key="2">
    <source>
        <dbReference type="Proteomes" id="UP000826212"/>
    </source>
</evidence>
<protein>
    <submittedName>
        <fullName evidence="1">Uncharacterized protein</fullName>
    </submittedName>
</protein>
<reference evidence="1" key="1">
    <citation type="submission" date="2021-08" db="EMBL/GenBank/DDBJ databases">
        <title>Novel anaerobic bacterium isolated from sea squirt in East Sea, Republic of Korea.</title>
        <authorList>
            <person name="Nguyen T.H."/>
            <person name="Li Z."/>
            <person name="Lee Y.-J."/>
            <person name="Ko J."/>
            <person name="Kim S.-G."/>
        </authorList>
    </citation>
    <scope>NUCLEOTIDE SEQUENCE</scope>
    <source>
        <strain evidence="1">KCTC 25031</strain>
    </source>
</reference>
<keyword evidence="2" id="KW-1185">Reference proteome</keyword>
<accession>A0AC61NHV5</accession>
<name>A0AC61NHV5_9BACT</name>
<sequence length="503" mass="59322">MKRLLLFTSWFLSSLLGHAEDQQKTIQQSVEVEVQQMLPDLFGNPALSDLFYKNTYGEVTLSNLSIRNQDLFDPMKGDTSDGQHFDVHLYQKGHFQNVYGQASYRRYIQHNIQWCNVKNPSLVWPYIVADSIKGTSFTEEYFFNGLWNRQFARFKIGMQANYLASESNRKLDPRAKTLTWDLQLKGGIAWNFDTNYSIASSIRWQQYEQAHHIIHMNPNTGSSIFYLQGLGQMDSGYQQVIQGGKTVANTYEINTTALYLQLFPRTYKGWFLNVGYEHQNLALLEANNRVVNTYLKKQYIASFGYKRDTKTEQWIWKLEARYHKKTGSEYERNPSDEVINIMPRYDDNQGYLLSHLLWEQRANAWHHIHQWRAKLQYNHMNYTAWMAKEKHRKKTRSVEVEFQEGAETKHKKKTIQLKGGVIYRHPLRHSISNYDQNTAIFRQLVDPIYRLETSPNFSSSLQVKVAFPTSPKQMWYVSSKIQSTWYKNYQPNYLYQVMIGMVL</sequence>
<evidence type="ECO:0000313" key="1">
    <source>
        <dbReference type="EMBL" id="QZE15246.1"/>
    </source>
</evidence>
<dbReference type="EMBL" id="CP081303">
    <property type="protein sequence ID" value="QZE15246.1"/>
    <property type="molecule type" value="Genomic_DNA"/>
</dbReference>
<proteinExistence type="predicted"/>
<organism evidence="1 2">
    <name type="scientific">Halosquirtibacter laminarini</name>
    <dbReference type="NCBI Taxonomy" id="3374600"/>
    <lineage>
        <taxon>Bacteria</taxon>
        <taxon>Pseudomonadati</taxon>
        <taxon>Bacteroidota</taxon>
        <taxon>Bacteroidia</taxon>
        <taxon>Marinilabiliales</taxon>
        <taxon>Prolixibacteraceae</taxon>
        <taxon>Halosquirtibacter</taxon>
    </lineage>
</organism>
<dbReference type="Proteomes" id="UP000826212">
    <property type="component" value="Chromosome"/>
</dbReference>